<dbReference type="SUPFAM" id="SSF144292">
    <property type="entry name" value="occludin/ELL-like"/>
    <property type="match status" value="1"/>
</dbReference>
<comment type="caution">
    <text evidence="19">The sequence shown here is derived from an EMBL/GenBank/DDBJ whole genome shotgun (WGS) entry which is preliminary data.</text>
</comment>
<feature type="disulfide bond" evidence="13">
    <location>
        <begin position="214"/>
        <end position="235"/>
    </location>
</feature>
<dbReference type="Pfam" id="PF01284">
    <property type="entry name" value="MARVEL"/>
    <property type="match status" value="1"/>
</dbReference>
<dbReference type="InterPro" id="IPR010844">
    <property type="entry name" value="Occludin_ELL"/>
</dbReference>
<dbReference type="EMBL" id="WNTK01000003">
    <property type="protein sequence ID" value="KAG9488056.1"/>
    <property type="molecule type" value="Genomic_DNA"/>
</dbReference>
<dbReference type="Gene3D" id="6.10.140.340">
    <property type="match status" value="1"/>
</dbReference>
<feature type="transmembrane region" description="Helical" evidence="16">
    <location>
        <begin position="63"/>
        <end position="85"/>
    </location>
</feature>
<evidence type="ECO:0000256" key="5">
    <source>
        <dbReference type="ARBA" id="ARBA00022553"/>
    </source>
</evidence>
<dbReference type="InterPro" id="IPR002958">
    <property type="entry name" value="Occludin"/>
</dbReference>
<feature type="region of interest" description="Disordered" evidence="15">
    <location>
        <begin position="358"/>
        <end position="420"/>
    </location>
</feature>
<keyword evidence="20" id="KW-1185">Reference proteome</keyword>
<evidence type="ECO:0000256" key="13">
    <source>
        <dbReference type="PIRSR" id="PIRSR005993-1"/>
    </source>
</evidence>
<evidence type="ECO:0000256" key="6">
    <source>
        <dbReference type="ARBA" id="ARBA00022692"/>
    </source>
</evidence>
<evidence type="ECO:0000259" key="17">
    <source>
        <dbReference type="PROSITE" id="PS51225"/>
    </source>
</evidence>
<evidence type="ECO:0000313" key="19">
    <source>
        <dbReference type="EMBL" id="KAG9488057.1"/>
    </source>
</evidence>
<evidence type="ECO:0000256" key="3">
    <source>
        <dbReference type="ARBA" id="ARBA00022427"/>
    </source>
</evidence>
<proteinExistence type="inferred from homology"/>
<dbReference type="PROSITE" id="PS51980">
    <property type="entry name" value="OCEL"/>
    <property type="match status" value="1"/>
</dbReference>
<feature type="transmembrane region" description="Helical" evidence="16">
    <location>
        <begin position="242"/>
        <end position="263"/>
    </location>
</feature>
<evidence type="ECO:0000256" key="4">
    <source>
        <dbReference type="ARBA" id="ARBA00022475"/>
    </source>
</evidence>
<feature type="compositionally biased region" description="Basic residues" evidence="15">
    <location>
        <begin position="370"/>
        <end position="382"/>
    </location>
</feature>
<dbReference type="PROSITE" id="PS51225">
    <property type="entry name" value="MARVEL"/>
    <property type="match status" value="1"/>
</dbReference>
<evidence type="ECO:0000256" key="1">
    <source>
        <dbReference type="ARBA" id="ARBA00009171"/>
    </source>
</evidence>
<keyword evidence="5" id="KW-0597">Phosphoprotein</keyword>
<dbReference type="InterPro" id="IPR031176">
    <property type="entry name" value="ELL/occludin"/>
</dbReference>
<keyword evidence="9" id="KW-0175">Coiled coil</keyword>
<sequence length="511" mass="57290">MSSRPFESPPPYRPDEYKPSIYAPSQDMYGAKMASQPAYSYYPEDEVVQHFYKWSSPPGIIKIMAILIVVMCVGIFACVASTLPWDLDITGQSMGYGMGGGFSSYSPGFSGYGFGGQGMGYGFAYGGSYTDPRAAKGFILAMSAFCFICGMVIFVMSVTRTETSTTRRFYLIVTIISGIMAGLVLIATIVYIMGVNPVAQASGSSFYNQILSLCQQFYAPVTNAVFVNQYLYHYCVVEPQEAIAIVLGFLIVVAFAIIIFFAVKTRRKINNYGKSNILWKKTQHEEQGDPNVEEWVKNVSTNPEQVPAMSEYNEKVNGSVMEHRSVNGLQAYSEHSFRSHPMTETVYPMKNEAGFSPNVVYSSSSDASKKAPRKKRPGRARRSPNDNDTDYTTGGESGEELEDDDFESEYPPITSDQQRQDYKREFDANLQEYKGLQAELEEVSRSILQLDRELDEHPEGSQSYKAVADEYNRLKDIKSSADYKNKRNRCKLLKAKLNHIKGMVSDYDRGR</sequence>
<comment type="function">
    <text evidence="12">May play a role in the formation and regulation of the tight junction (TJ) paracellular permeability barrier.</text>
</comment>
<evidence type="ECO:0000256" key="12">
    <source>
        <dbReference type="PIRNR" id="PIRNR005993"/>
    </source>
</evidence>
<dbReference type="OrthoDB" id="8867927at2759"/>
<evidence type="ECO:0000256" key="14">
    <source>
        <dbReference type="PROSITE-ProRule" id="PRU01324"/>
    </source>
</evidence>
<evidence type="ECO:0000256" key="2">
    <source>
        <dbReference type="ARBA" id="ARBA00016772"/>
    </source>
</evidence>
<feature type="transmembrane region" description="Helical" evidence="16">
    <location>
        <begin position="169"/>
        <end position="193"/>
    </location>
</feature>
<dbReference type="Pfam" id="PF07303">
    <property type="entry name" value="Occludin_ELL"/>
    <property type="match status" value="1"/>
</dbReference>
<evidence type="ECO:0000256" key="15">
    <source>
        <dbReference type="SAM" id="MobiDB-lite"/>
    </source>
</evidence>
<dbReference type="PIRSF" id="PIRSF005993">
    <property type="entry name" value="Occludin"/>
    <property type="match status" value="1"/>
</dbReference>
<comment type="subcellular location">
    <subcellularLocation>
        <location evidence="12">Cell membrane</location>
        <topology evidence="12">Multi-pass membrane protein</topology>
    </subcellularLocation>
    <subcellularLocation>
        <location evidence="12">Cell junction</location>
        <location evidence="12">Tight junction</location>
    </subcellularLocation>
</comment>
<feature type="domain" description="MARVEL" evidence="17">
    <location>
        <begin position="56"/>
        <end position="267"/>
    </location>
</feature>
<protein>
    <recommendedName>
        <fullName evidence="2 12">Occludin</fullName>
    </recommendedName>
</protein>
<feature type="transmembrane region" description="Helical" evidence="16">
    <location>
        <begin position="138"/>
        <end position="157"/>
    </location>
</feature>
<evidence type="ECO:0000313" key="20">
    <source>
        <dbReference type="Proteomes" id="UP000770717"/>
    </source>
</evidence>
<dbReference type="GO" id="GO:0005923">
    <property type="term" value="C:bicellular tight junction"/>
    <property type="evidence" value="ECO:0007669"/>
    <property type="project" value="UniProtKB-SubCell"/>
</dbReference>
<keyword evidence="11 13" id="KW-1015">Disulfide bond</keyword>
<evidence type="ECO:0000256" key="9">
    <source>
        <dbReference type="ARBA" id="ARBA00023054"/>
    </source>
</evidence>
<accession>A0A8J6FHL9</accession>
<feature type="domain" description="OCEL" evidence="18">
    <location>
        <begin position="404"/>
        <end position="511"/>
    </location>
</feature>
<gene>
    <name evidence="19" type="ORF">GDO78_007714</name>
</gene>
<evidence type="ECO:0000259" key="18">
    <source>
        <dbReference type="PROSITE" id="PS51980"/>
    </source>
</evidence>
<name>A0A8J6FHL9_ELECQ</name>
<keyword evidence="7 12" id="KW-0965">Cell junction</keyword>
<evidence type="ECO:0000256" key="8">
    <source>
        <dbReference type="ARBA" id="ARBA00022989"/>
    </source>
</evidence>
<dbReference type="GO" id="GO:0016324">
    <property type="term" value="C:apical plasma membrane"/>
    <property type="evidence" value="ECO:0007669"/>
    <property type="project" value="TreeGrafter"/>
</dbReference>
<feature type="compositionally biased region" description="Acidic residues" evidence="15">
    <location>
        <begin position="397"/>
        <end position="408"/>
    </location>
</feature>
<evidence type="ECO:0000256" key="7">
    <source>
        <dbReference type="ARBA" id="ARBA00022949"/>
    </source>
</evidence>
<dbReference type="InterPro" id="IPR008253">
    <property type="entry name" value="Marvel"/>
</dbReference>
<dbReference type="GO" id="GO:0031410">
    <property type="term" value="C:cytoplasmic vesicle"/>
    <property type="evidence" value="ECO:0007669"/>
    <property type="project" value="TreeGrafter"/>
</dbReference>
<dbReference type="Proteomes" id="UP000770717">
    <property type="component" value="Unassembled WGS sequence"/>
</dbReference>
<keyword evidence="4" id="KW-1003">Cell membrane</keyword>
<reference evidence="19" key="1">
    <citation type="thesis" date="2020" institute="ProQuest LLC" country="789 East Eisenhower Parkway, Ann Arbor, MI, USA">
        <title>Comparative Genomics and Chromosome Evolution.</title>
        <authorList>
            <person name="Mudd A.B."/>
        </authorList>
    </citation>
    <scope>NUCLEOTIDE SEQUENCE</scope>
    <source>
        <strain evidence="19">HN-11 Male</strain>
        <tissue evidence="19">Kidney and liver</tissue>
    </source>
</reference>
<keyword evidence="10 12" id="KW-0472">Membrane</keyword>
<comment type="similarity">
    <text evidence="1 12 14">Belongs to the ELL/occludin family.</text>
</comment>
<keyword evidence="6 12" id="KW-0812">Transmembrane</keyword>
<organism evidence="19 20">
    <name type="scientific">Eleutherodactylus coqui</name>
    <name type="common">Puerto Rican coqui</name>
    <dbReference type="NCBI Taxonomy" id="57060"/>
    <lineage>
        <taxon>Eukaryota</taxon>
        <taxon>Metazoa</taxon>
        <taxon>Chordata</taxon>
        <taxon>Craniata</taxon>
        <taxon>Vertebrata</taxon>
        <taxon>Euteleostomi</taxon>
        <taxon>Amphibia</taxon>
        <taxon>Batrachia</taxon>
        <taxon>Anura</taxon>
        <taxon>Neobatrachia</taxon>
        <taxon>Hyloidea</taxon>
        <taxon>Eleutherodactylidae</taxon>
        <taxon>Eleutherodactylinae</taxon>
        <taxon>Eleutherodactylus</taxon>
        <taxon>Eleutherodactylus</taxon>
    </lineage>
</organism>
<evidence type="ECO:0000256" key="16">
    <source>
        <dbReference type="SAM" id="Phobius"/>
    </source>
</evidence>
<dbReference type="GO" id="GO:0070830">
    <property type="term" value="P:bicellular tight junction assembly"/>
    <property type="evidence" value="ECO:0007669"/>
    <property type="project" value="InterPro"/>
</dbReference>
<evidence type="ECO:0000256" key="10">
    <source>
        <dbReference type="ARBA" id="ARBA00023136"/>
    </source>
</evidence>
<evidence type="ECO:0000256" key="11">
    <source>
        <dbReference type="ARBA" id="ARBA00023157"/>
    </source>
</evidence>
<keyword evidence="8 16" id="KW-1133">Transmembrane helix</keyword>
<keyword evidence="3 12" id="KW-0796">Tight junction</keyword>
<dbReference type="PANTHER" id="PTHR23288:SF4">
    <property type="entry name" value="OCCLUDIN"/>
    <property type="match status" value="1"/>
</dbReference>
<dbReference type="EMBL" id="WNTK01000003">
    <property type="protein sequence ID" value="KAG9488057.1"/>
    <property type="molecule type" value="Genomic_DNA"/>
</dbReference>
<dbReference type="PRINTS" id="PR01258">
    <property type="entry name" value="OCCLUDIN"/>
</dbReference>
<dbReference type="PANTHER" id="PTHR23288">
    <property type="entry name" value="OCCLUDIN AND RNA POLYMERASE II ELONGATION FACTOR ELL"/>
    <property type="match status" value="1"/>
</dbReference>
<dbReference type="AlphaFoldDB" id="A0A8J6FHL9"/>